<dbReference type="PANTHER" id="PTHR37943:SF1">
    <property type="entry name" value="PROTEIN VES"/>
    <property type="match status" value="1"/>
</dbReference>
<dbReference type="Gene3D" id="2.60.120.10">
    <property type="entry name" value="Jelly Rolls"/>
    <property type="match status" value="1"/>
</dbReference>
<gene>
    <name evidence="1" type="ORF">DX912_10820</name>
</gene>
<proteinExistence type="predicted"/>
<dbReference type="SUPFAM" id="SSF51182">
    <property type="entry name" value="RmlC-like cupins"/>
    <property type="match status" value="1"/>
</dbReference>
<accession>A0A3D8VCL3</accession>
<keyword evidence="2" id="KW-1185">Reference proteome</keyword>
<dbReference type="RefSeq" id="WP_115842523.1">
    <property type="nucleotide sequence ID" value="NZ_QTJR01000006.1"/>
</dbReference>
<dbReference type="InterPro" id="IPR014710">
    <property type="entry name" value="RmlC-like_jellyroll"/>
</dbReference>
<dbReference type="Pfam" id="PF05962">
    <property type="entry name" value="HutD"/>
    <property type="match status" value="1"/>
</dbReference>
<evidence type="ECO:0000313" key="2">
    <source>
        <dbReference type="Proteomes" id="UP000256829"/>
    </source>
</evidence>
<dbReference type="PANTHER" id="PTHR37943">
    <property type="entry name" value="PROTEIN VES"/>
    <property type="match status" value="1"/>
</dbReference>
<dbReference type="Proteomes" id="UP000256829">
    <property type="component" value="Unassembled WGS sequence"/>
</dbReference>
<name>A0A3D8VCL3_9GAMM</name>
<dbReference type="AlphaFoldDB" id="A0A3D8VCL3"/>
<sequence length="207" mass="23529">MVPEQHSRSRVMPANEYRRERWRNQMGWTREIHAGRLDDAAPDAPWDWRLSIAEIERDSDFSAFPGIDRELVLLTGNGVRLRFDDGESHELHPPHDRLRFAGERKVIGELLDGPTHDFNLMWRRNRVRAALWHRPLVGPMVLFADPGTTWVAHLIAGQAQFADDSGLPPMSAGDTAFFDAGSERLRHMIDGGGELLVIRIEPVEGAR</sequence>
<protein>
    <submittedName>
        <fullName evidence="1">HutD family protein</fullName>
    </submittedName>
</protein>
<dbReference type="InterPro" id="IPR010282">
    <property type="entry name" value="Uncharacterised_HutD/Ves"/>
</dbReference>
<comment type="caution">
    <text evidence="1">The sequence shown here is derived from an EMBL/GenBank/DDBJ whole genome shotgun (WGS) entry which is preliminary data.</text>
</comment>
<dbReference type="EMBL" id="QTJR01000006">
    <property type="protein sequence ID" value="RDY67152.1"/>
    <property type="molecule type" value="Genomic_DNA"/>
</dbReference>
<organism evidence="1 2">
    <name type="scientific">Lysobacter soli</name>
    <dbReference type="NCBI Taxonomy" id="453783"/>
    <lineage>
        <taxon>Bacteria</taxon>
        <taxon>Pseudomonadati</taxon>
        <taxon>Pseudomonadota</taxon>
        <taxon>Gammaproteobacteria</taxon>
        <taxon>Lysobacterales</taxon>
        <taxon>Lysobacteraceae</taxon>
        <taxon>Lysobacter</taxon>
    </lineage>
</organism>
<evidence type="ECO:0000313" key="1">
    <source>
        <dbReference type="EMBL" id="RDY67152.1"/>
    </source>
</evidence>
<reference evidence="1 2" key="1">
    <citation type="submission" date="2018-08" db="EMBL/GenBank/DDBJ databases">
        <title>Lysobacter soli KCTC 22011, whole genome shotgun sequence.</title>
        <authorList>
            <person name="Zhang X."/>
            <person name="Feng G."/>
            <person name="Zhu H."/>
        </authorList>
    </citation>
    <scope>NUCLEOTIDE SEQUENCE [LARGE SCALE GENOMIC DNA]</scope>
    <source>
        <strain evidence="1 2">KCTC 22011</strain>
    </source>
</reference>
<dbReference type="InterPro" id="IPR011051">
    <property type="entry name" value="RmlC_Cupin_sf"/>
</dbReference>
<dbReference type="CDD" id="cd20293">
    <property type="entry name" value="cupin_HutD_N"/>
    <property type="match status" value="1"/>
</dbReference>